<dbReference type="AlphaFoldDB" id="A0A7R9A0V4"/>
<dbReference type="Proteomes" id="UP000677054">
    <property type="component" value="Unassembled WGS sequence"/>
</dbReference>
<proteinExistence type="predicted"/>
<gene>
    <name evidence="2" type="ORF">DSTB1V02_LOCUS3955</name>
</gene>
<evidence type="ECO:0000313" key="2">
    <source>
        <dbReference type="EMBL" id="CAD7244052.1"/>
    </source>
</evidence>
<name>A0A7R9A0V4_9CRUS</name>
<evidence type="ECO:0000256" key="1">
    <source>
        <dbReference type="SAM" id="MobiDB-lite"/>
    </source>
</evidence>
<keyword evidence="3" id="KW-1185">Reference proteome</keyword>
<organism evidence="2">
    <name type="scientific">Darwinula stevensoni</name>
    <dbReference type="NCBI Taxonomy" id="69355"/>
    <lineage>
        <taxon>Eukaryota</taxon>
        <taxon>Metazoa</taxon>
        <taxon>Ecdysozoa</taxon>
        <taxon>Arthropoda</taxon>
        <taxon>Crustacea</taxon>
        <taxon>Oligostraca</taxon>
        <taxon>Ostracoda</taxon>
        <taxon>Podocopa</taxon>
        <taxon>Podocopida</taxon>
        <taxon>Darwinulocopina</taxon>
        <taxon>Darwinuloidea</taxon>
        <taxon>Darwinulidae</taxon>
        <taxon>Darwinula</taxon>
    </lineage>
</organism>
<feature type="compositionally biased region" description="Basic and acidic residues" evidence="1">
    <location>
        <begin position="112"/>
        <end position="122"/>
    </location>
</feature>
<reference evidence="2" key="1">
    <citation type="submission" date="2020-11" db="EMBL/GenBank/DDBJ databases">
        <authorList>
            <person name="Tran Van P."/>
        </authorList>
    </citation>
    <scope>NUCLEOTIDE SEQUENCE</scope>
</reference>
<feature type="region of interest" description="Disordered" evidence="1">
    <location>
        <begin position="112"/>
        <end position="134"/>
    </location>
</feature>
<dbReference type="EMBL" id="CAJPEV010000550">
    <property type="protein sequence ID" value="CAG0886389.1"/>
    <property type="molecule type" value="Genomic_DNA"/>
</dbReference>
<accession>A0A7R9A0V4</accession>
<sequence>MRLKLWHDKVKEWGCPHYDLCDETFVKHLFCCESYSKHQQCLCLPWKNKISRVIPLLCDEQKLTVAWKNDLKGKCDGDTGMEEDDMKILPVKDCKARVDEVHGRLGARTRLPERNRKPRDGHVVQGGAFTNVGQ</sequence>
<dbReference type="EMBL" id="LR900067">
    <property type="protein sequence ID" value="CAD7244052.1"/>
    <property type="molecule type" value="Genomic_DNA"/>
</dbReference>
<protein>
    <submittedName>
        <fullName evidence="2">Uncharacterized protein</fullName>
    </submittedName>
</protein>
<evidence type="ECO:0000313" key="3">
    <source>
        <dbReference type="Proteomes" id="UP000677054"/>
    </source>
</evidence>